<dbReference type="HAMAP" id="MF_01917">
    <property type="entry name" value="Cardiolipin_synth_ClsB"/>
    <property type="match status" value="1"/>
</dbReference>
<dbReference type="Proteomes" id="UP000002743">
    <property type="component" value="Chromosome"/>
</dbReference>
<proteinExistence type="inferred from homology"/>
<dbReference type="Gene3D" id="3.30.870.10">
    <property type="entry name" value="Endonuclease Chain A"/>
    <property type="match status" value="2"/>
</dbReference>
<keyword evidence="1" id="KW-0444">Lipid biosynthesis</keyword>
<accession>C6XAE2</accession>
<dbReference type="SUPFAM" id="SSF56024">
    <property type="entry name" value="Phospholipase D/nuclease"/>
    <property type="match status" value="2"/>
</dbReference>
<dbReference type="SMART" id="SM00155">
    <property type="entry name" value="PLDc"/>
    <property type="match status" value="2"/>
</dbReference>
<dbReference type="CDD" id="cd09159">
    <property type="entry name" value="PLDc_ybhO_like_2"/>
    <property type="match status" value="1"/>
</dbReference>
<keyword evidence="1" id="KW-1003">Cell membrane</keyword>
<name>C6XAE2_METGS</name>
<comment type="function">
    <text evidence="1">Catalyzes the phosphatidyl group transfer from one phosphatidylglycerol molecule to another to form cardiolipin (CL) (diphosphatidylglycerol) and glycerol.</text>
</comment>
<dbReference type="PANTHER" id="PTHR21248:SF22">
    <property type="entry name" value="PHOSPHOLIPASE D"/>
    <property type="match status" value="1"/>
</dbReference>
<feature type="active site" evidence="1">
    <location>
        <position position="113"/>
    </location>
</feature>
<evidence type="ECO:0000256" key="1">
    <source>
        <dbReference type="HAMAP-Rule" id="MF_01917"/>
    </source>
</evidence>
<dbReference type="GO" id="GO:0005886">
    <property type="term" value="C:plasma membrane"/>
    <property type="evidence" value="ECO:0007669"/>
    <property type="project" value="UniProtKB-SubCell"/>
</dbReference>
<evidence type="ECO:0000259" key="2">
    <source>
        <dbReference type="PROSITE" id="PS50035"/>
    </source>
</evidence>
<comment type="similarity">
    <text evidence="1">Belongs to the phospholipase D family. Cardiolipin synthase subfamily. ClsB sub-subfamily.</text>
</comment>
<dbReference type="AlphaFoldDB" id="C6XAE2"/>
<dbReference type="GO" id="GO:0032049">
    <property type="term" value="P:cardiolipin biosynthetic process"/>
    <property type="evidence" value="ECO:0007669"/>
    <property type="project" value="InterPro"/>
</dbReference>
<comment type="subcellular location">
    <subcellularLocation>
        <location evidence="1">Cell membrane</location>
        <topology evidence="1">Peripheral membrane protein</topology>
    </subcellularLocation>
</comment>
<dbReference type="eggNOG" id="COG1502">
    <property type="taxonomic scope" value="Bacteria"/>
</dbReference>
<dbReference type="KEGG" id="mei:Msip34_2446"/>
<feature type="active site" evidence="1">
    <location>
        <position position="294"/>
    </location>
</feature>
<keyword evidence="1" id="KW-0808">Transferase</keyword>
<feature type="active site" evidence="1">
    <location>
        <position position="115"/>
    </location>
</feature>
<dbReference type="EC" id="2.7.8.-" evidence="1"/>
<gene>
    <name evidence="1" type="primary">clsB</name>
    <name evidence="3" type="ordered locus">Msip34_2446</name>
</gene>
<feature type="active site" evidence="1">
    <location>
        <position position="299"/>
    </location>
</feature>
<keyword evidence="1" id="KW-0472">Membrane</keyword>
<feature type="active site" evidence="1">
    <location>
        <position position="292"/>
    </location>
</feature>
<dbReference type="HOGENOM" id="CLU_038053_0_0_4"/>
<feature type="domain" description="PLD phosphodiesterase" evidence="2">
    <location>
        <begin position="108"/>
        <end position="135"/>
    </location>
</feature>
<dbReference type="InterPro" id="IPR001736">
    <property type="entry name" value="PLipase_D/transphosphatidylase"/>
</dbReference>
<feature type="domain" description="PLD phosphodiesterase" evidence="2">
    <location>
        <begin position="287"/>
        <end position="314"/>
    </location>
</feature>
<comment type="catalytic activity">
    <reaction evidence="1">
        <text>2 a 1,2-diacyl-sn-glycero-3-phospho-(1'-sn-glycerol) = a cardiolipin + glycerol</text>
        <dbReference type="Rhea" id="RHEA:31451"/>
        <dbReference type="ChEBI" id="CHEBI:17754"/>
        <dbReference type="ChEBI" id="CHEBI:62237"/>
        <dbReference type="ChEBI" id="CHEBI:64716"/>
    </reaction>
</comment>
<reference evidence="3 4" key="2">
    <citation type="journal article" date="2011" name="J. Bacteriol.">
        <title>Genomes of three methylotrophs from a single niche uncover genetic and metabolic divergence of Methylophilaceae.</title>
        <authorList>
            <person name="Lapidus A."/>
            <person name="Clum A."/>
            <person name="Labutti K."/>
            <person name="Kaluzhnaya M.G."/>
            <person name="Lim S."/>
            <person name="Beck D.A."/>
            <person name="Glavina Del Rio T."/>
            <person name="Nolan M."/>
            <person name="Mavromatis K."/>
            <person name="Huntemann M."/>
            <person name="Lucas S."/>
            <person name="Lidstrom M.E."/>
            <person name="Ivanova N."/>
            <person name="Chistoserdova L."/>
        </authorList>
    </citation>
    <scope>NUCLEOTIDE SEQUENCE [LARGE SCALE GENOMIC DNA]</scope>
    <source>
        <strain evidence="3 4">SIP3-4</strain>
    </source>
</reference>
<feature type="active site" evidence="1">
    <location>
        <position position="120"/>
    </location>
</feature>
<keyword evidence="1" id="KW-0594">Phospholipid biosynthesis</keyword>
<dbReference type="PROSITE" id="PS50035">
    <property type="entry name" value="PLD"/>
    <property type="match status" value="2"/>
</dbReference>
<dbReference type="Pfam" id="PF13091">
    <property type="entry name" value="PLDc_2"/>
    <property type="match status" value="2"/>
</dbReference>
<keyword evidence="4" id="KW-1185">Reference proteome</keyword>
<dbReference type="InterPro" id="IPR030872">
    <property type="entry name" value="Cardiolipin_synth_ClsB"/>
</dbReference>
<evidence type="ECO:0000313" key="4">
    <source>
        <dbReference type="Proteomes" id="UP000002743"/>
    </source>
</evidence>
<dbReference type="STRING" id="582744.Msip34_2446"/>
<protein>
    <recommendedName>
        <fullName evidence="1">Cardiolipin synthase B</fullName>
        <shortName evidence="1">CL synthase</shortName>
        <ecNumber evidence="1">2.7.8.-</ecNumber>
    </recommendedName>
</protein>
<evidence type="ECO:0000313" key="3">
    <source>
        <dbReference type="EMBL" id="ACT51683.1"/>
    </source>
</evidence>
<reference evidence="4" key="1">
    <citation type="submission" date="2009-07" db="EMBL/GenBank/DDBJ databases">
        <title>Complete sequence of chromosome of Methylovorus sp. SIP3-4.</title>
        <authorList>
            <person name="Lucas S."/>
            <person name="Copeland A."/>
            <person name="Lapidus A."/>
            <person name="Glavina del Rio T."/>
            <person name="Tice H."/>
            <person name="Bruce D."/>
            <person name="Goodwin L."/>
            <person name="Pitluck S."/>
            <person name="Clum A."/>
            <person name="Larimer F."/>
            <person name="Land M."/>
            <person name="Hauser L."/>
            <person name="Kyrpides N."/>
            <person name="Mikhailova N."/>
            <person name="Kayluzhnaya M."/>
            <person name="Chistoserdova L."/>
        </authorList>
    </citation>
    <scope>NUCLEOTIDE SEQUENCE [LARGE SCALE GENOMIC DNA]</scope>
    <source>
        <strain evidence="4">SIP3-4</strain>
    </source>
</reference>
<dbReference type="EMBL" id="CP001674">
    <property type="protein sequence ID" value="ACT51683.1"/>
    <property type="molecule type" value="Genomic_DNA"/>
</dbReference>
<organism evidence="3 4">
    <name type="scientific">Methylovorus glucosotrophus (strain SIP3-4)</name>
    <dbReference type="NCBI Taxonomy" id="582744"/>
    <lineage>
        <taxon>Bacteria</taxon>
        <taxon>Pseudomonadati</taxon>
        <taxon>Pseudomonadota</taxon>
        <taxon>Betaproteobacteria</taxon>
        <taxon>Nitrosomonadales</taxon>
        <taxon>Methylophilaceae</taxon>
        <taxon>Methylovorus</taxon>
    </lineage>
</organism>
<dbReference type="CDD" id="cd09110">
    <property type="entry name" value="PLDc_CLS_1"/>
    <property type="match status" value="1"/>
</dbReference>
<sequence length="385" mass="44332">MRPRYSRGNDIRLLRNGTEYFPALLQALDSARYEIFLETYIYEMDDIGQQVTASLMHAAARGVQVHLLLDGYGSRSFPENTREQLEQAGVQVLFYRPRISPWTFKRNRLRRLHRKLVTVDAQVAFVGGINIIDDMDVPGNMGPRIDYAVRVQGPLLPEIQLRVERLWRRIAWMHLQVRYASTVDADTRPGITGNVRAAFVIRDNVLHRRDIERMYLQAIGRARDDIIIANAYFLPGRRFRRALIAAAQRGVRVRLLLQGRLEYVFMTATHAIYHQLLDSGIEIYEYRKSFMHSKVAVVDSKWATVGSSNIDPFSLLLAREANVAVMDNGFALTLKHDLERAIQDGAVQVRPQEWQRGHFIRRGFSWLVFGAVRFILGLIGYGNQH</sequence>
<dbReference type="InterPro" id="IPR025202">
    <property type="entry name" value="PLD-like_dom"/>
</dbReference>
<dbReference type="RefSeq" id="WP_015830949.1">
    <property type="nucleotide sequence ID" value="NC_012969.1"/>
</dbReference>
<keyword evidence="1" id="KW-0443">Lipid metabolism</keyword>
<dbReference type="GO" id="GO:0008808">
    <property type="term" value="F:cardiolipin synthase activity"/>
    <property type="evidence" value="ECO:0007669"/>
    <property type="project" value="InterPro"/>
</dbReference>
<dbReference type="PANTHER" id="PTHR21248">
    <property type="entry name" value="CARDIOLIPIN SYNTHASE"/>
    <property type="match status" value="1"/>
</dbReference>
<dbReference type="NCBIfam" id="NF008427">
    <property type="entry name" value="PRK11263.1"/>
    <property type="match status" value="1"/>
</dbReference>
<dbReference type="OrthoDB" id="9762009at2"/>
<keyword evidence="1" id="KW-1208">Phospholipid metabolism</keyword>